<organism evidence="1 2">
    <name type="scientific">Pluteus cervinus</name>
    <dbReference type="NCBI Taxonomy" id="181527"/>
    <lineage>
        <taxon>Eukaryota</taxon>
        <taxon>Fungi</taxon>
        <taxon>Dikarya</taxon>
        <taxon>Basidiomycota</taxon>
        <taxon>Agaricomycotina</taxon>
        <taxon>Agaricomycetes</taxon>
        <taxon>Agaricomycetidae</taxon>
        <taxon>Agaricales</taxon>
        <taxon>Pluteineae</taxon>
        <taxon>Pluteaceae</taxon>
        <taxon>Pluteus</taxon>
    </lineage>
</organism>
<evidence type="ECO:0000313" key="1">
    <source>
        <dbReference type="EMBL" id="TFK70530.1"/>
    </source>
</evidence>
<name>A0ACD3AXT1_9AGAR</name>
<evidence type="ECO:0000313" key="2">
    <source>
        <dbReference type="Proteomes" id="UP000308600"/>
    </source>
</evidence>
<accession>A0ACD3AXT1</accession>
<protein>
    <submittedName>
        <fullName evidence="1">N-acetylhexosaminidase</fullName>
    </submittedName>
</protein>
<dbReference type="EMBL" id="ML208311">
    <property type="protein sequence ID" value="TFK70530.1"/>
    <property type="molecule type" value="Genomic_DNA"/>
</dbReference>
<reference evidence="1 2" key="1">
    <citation type="journal article" date="2019" name="Nat. Ecol. Evol.">
        <title>Megaphylogeny resolves global patterns of mushroom evolution.</title>
        <authorList>
            <person name="Varga T."/>
            <person name="Krizsan K."/>
            <person name="Foldi C."/>
            <person name="Dima B."/>
            <person name="Sanchez-Garcia M."/>
            <person name="Sanchez-Ramirez S."/>
            <person name="Szollosi G.J."/>
            <person name="Szarkandi J.G."/>
            <person name="Papp V."/>
            <person name="Albert L."/>
            <person name="Andreopoulos W."/>
            <person name="Angelini C."/>
            <person name="Antonin V."/>
            <person name="Barry K.W."/>
            <person name="Bougher N.L."/>
            <person name="Buchanan P."/>
            <person name="Buyck B."/>
            <person name="Bense V."/>
            <person name="Catcheside P."/>
            <person name="Chovatia M."/>
            <person name="Cooper J."/>
            <person name="Damon W."/>
            <person name="Desjardin D."/>
            <person name="Finy P."/>
            <person name="Geml J."/>
            <person name="Haridas S."/>
            <person name="Hughes K."/>
            <person name="Justo A."/>
            <person name="Karasinski D."/>
            <person name="Kautmanova I."/>
            <person name="Kiss B."/>
            <person name="Kocsube S."/>
            <person name="Kotiranta H."/>
            <person name="LaButti K.M."/>
            <person name="Lechner B.E."/>
            <person name="Liimatainen K."/>
            <person name="Lipzen A."/>
            <person name="Lukacs Z."/>
            <person name="Mihaltcheva S."/>
            <person name="Morgado L.N."/>
            <person name="Niskanen T."/>
            <person name="Noordeloos M.E."/>
            <person name="Ohm R.A."/>
            <person name="Ortiz-Santana B."/>
            <person name="Ovrebo C."/>
            <person name="Racz N."/>
            <person name="Riley R."/>
            <person name="Savchenko A."/>
            <person name="Shiryaev A."/>
            <person name="Soop K."/>
            <person name="Spirin V."/>
            <person name="Szebenyi C."/>
            <person name="Tomsovsky M."/>
            <person name="Tulloss R.E."/>
            <person name="Uehling J."/>
            <person name="Grigoriev I.V."/>
            <person name="Vagvolgyi C."/>
            <person name="Papp T."/>
            <person name="Martin F.M."/>
            <person name="Miettinen O."/>
            <person name="Hibbett D.S."/>
            <person name="Nagy L.G."/>
        </authorList>
    </citation>
    <scope>NUCLEOTIDE SEQUENCE [LARGE SCALE GENOMIC DNA]</scope>
    <source>
        <strain evidence="1 2">NL-1719</strain>
    </source>
</reference>
<sequence>MLLPSTVLLSIFLAPAVNALWPLPQQLTTGSTPLRLSNGFDIKFKGINNPPQDLKDAVSRTEKFLSNDKLQALVADRGASSASQIQRAKQLTSLVLSLDSTGGHHKRAADATANTNSLGNKIKSISDEAVAPIGQRSEGYTLTIPADGSAAVLSANSTLGLFRGLTTFSQLWYDWNGNTYTLQAPINIADYPKYPYRGFMLDTARNYFPVDDIKRTLDAMSWVKINTLHWHVVDSQSFPLVIPGFESISQKGAYNSAAVYTPQNVKDIVSYAAARGIDVLPEIDTPGHTSIISKAFPQHIACPEAAPWSNYANEPPSGQLRLASPDTASFTAKLLSSAASLFPGNTFSTGGDEINQNCYADDDKTQKDLKSQGKTFEQALDTFTQTTHAALHKAGKVAVVWEEMALDHPVTLRNDTIVMVWISSENAAAVAAKGYRIVHAPSDYFYLDCGGGGWVGANTLGNSWCDPFKTWQRAYSFDPVANLTASQKDLVLGGQQLLWTEQSSPSNLDSIVWPRAAASAEVFWSGPGGDSAKALPRLHDLAYRYNQRGVRAIALQPQWCALRPGACDLTA</sequence>
<dbReference type="Proteomes" id="UP000308600">
    <property type="component" value="Unassembled WGS sequence"/>
</dbReference>
<gene>
    <name evidence="1" type="ORF">BDN72DRAFT_531664</name>
</gene>
<proteinExistence type="predicted"/>
<keyword evidence="2" id="KW-1185">Reference proteome</keyword>